<evidence type="ECO:0000313" key="2">
    <source>
        <dbReference type="EMBL" id="GII02056.1"/>
    </source>
</evidence>
<keyword evidence="3" id="KW-1185">Reference proteome</keyword>
<dbReference type="InterPro" id="IPR016035">
    <property type="entry name" value="Acyl_Trfase/lysoPLipase"/>
</dbReference>
<dbReference type="RefSeq" id="WP_203876412.1">
    <property type="nucleotide sequence ID" value="NZ_BOOK01000030.1"/>
</dbReference>
<dbReference type="EMBL" id="BOOK01000030">
    <property type="protein sequence ID" value="GII02056.1"/>
    <property type="molecule type" value="Genomic_DNA"/>
</dbReference>
<name>A0A8J3T088_9ACTN</name>
<feature type="transmembrane region" description="Helical" evidence="1">
    <location>
        <begin position="66"/>
        <end position="86"/>
    </location>
</feature>
<keyword evidence="1" id="KW-0472">Membrane</keyword>
<proteinExistence type="predicted"/>
<evidence type="ECO:0000256" key="1">
    <source>
        <dbReference type="SAM" id="Phobius"/>
    </source>
</evidence>
<dbReference type="SUPFAM" id="SSF52151">
    <property type="entry name" value="FabD/lysophospholipase-like"/>
    <property type="match status" value="1"/>
</dbReference>
<sequence length="453" mass="49207">MILLLIPDIVVIGTHILDARVFGASAGVRLAVLLALLLVVSLAVFRTQSSFSLNWFRQVGLQIIRLLFTISMIAIVVLPLLLVIGQASQSPYAATGIVASVALAILLLFGCLVHANKTSLHSLYSRRLSRAYVVRAPGKGEQAVGLSEVGLHDTCAEDLPALLVCAAVNLREIESAQGEGCASFVFSADYVGSAGLVEAEAKQFNAVNTVADLVAASGAAIAPNMGRYTSRASRLALALMNLRLGLWLQNPLSPSSPRRRLLPRWLVTGWRQPGPLFTWREAFGELSLGHTFVFVSDGGHWDNSGVVELLRRRCRTIFAVDASVDEARVGNLLRLISLARTELGVEFDSDGRLLESRAPVERVRFAYPDDDETSPAGYLILLRTHVSPEMPSDLVALATDRSAFPRHSTLNQFLCARDVDAYIAFGRWLFQSGLVAADLLPPRCDAVRVRVRS</sequence>
<gene>
    <name evidence="2" type="ORF">Pta02_40640</name>
</gene>
<feature type="transmembrane region" description="Helical" evidence="1">
    <location>
        <begin position="26"/>
        <end position="45"/>
    </location>
</feature>
<dbReference type="AlphaFoldDB" id="A0A8J3T088"/>
<reference evidence="2" key="1">
    <citation type="submission" date="2021-01" db="EMBL/GenBank/DDBJ databases">
        <title>Whole genome shotgun sequence of Planobispora takensis NBRC 109077.</title>
        <authorList>
            <person name="Komaki H."/>
            <person name="Tamura T."/>
        </authorList>
    </citation>
    <scope>NUCLEOTIDE SEQUENCE</scope>
    <source>
        <strain evidence="2">NBRC 109077</strain>
    </source>
</reference>
<organism evidence="2 3">
    <name type="scientific">Planobispora takensis</name>
    <dbReference type="NCBI Taxonomy" id="1367882"/>
    <lineage>
        <taxon>Bacteria</taxon>
        <taxon>Bacillati</taxon>
        <taxon>Actinomycetota</taxon>
        <taxon>Actinomycetes</taxon>
        <taxon>Streptosporangiales</taxon>
        <taxon>Streptosporangiaceae</taxon>
        <taxon>Planobispora</taxon>
    </lineage>
</organism>
<feature type="transmembrane region" description="Helical" evidence="1">
    <location>
        <begin position="92"/>
        <end position="113"/>
    </location>
</feature>
<evidence type="ECO:0000313" key="3">
    <source>
        <dbReference type="Proteomes" id="UP000634476"/>
    </source>
</evidence>
<accession>A0A8J3T088</accession>
<keyword evidence="1" id="KW-0812">Transmembrane</keyword>
<protein>
    <submittedName>
        <fullName evidence="2">Uncharacterized protein</fullName>
    </submittedName>
</protein>
<comment type="caution">
    <text evidence="2">The sequence shown here is derived from an EMBL/GenBank/DDBJ whole genome shotgun (WGS) entry which is preliminary data.</text>
</comment>
<keyword evidence="1" id="KW-1133">Transmembrane helix</keyword>
<dbReference type="Proteomes" id="UP000634476">
    <property type="component" value="Unassembled WGS sequence"/>
</dbReference>